<sequence length="310" mass="31439">MREKERGAVAVMVALLMVVLLGFAAIAVDEGMLYAQKAQIQNGADAAALAIAQDCAKRGTALCVSAASGTALQLAKANSNSGMADAPAPSFPSPGTVVVTSAARDANGSGVTLLFARIFGIPRADVPASSTAKWGSPSGLTTALPVTFSECQFDLSGTVQLLSLHGSTTCISDSPSGQIIPGGFGWLTPDTSAVCGSTVTIANPAVSSKNGDSMPNQQLCKPTFTSLEGQTVLLPVFDSIDASGNFHIKGFAAFQILGFNFPSQSWNNTGTPSCRGSCTGIIGKFVKFVSLASLPTGGADLGAETVKLGP</sequence>
<name>A0ABV5Y1X7_ARTRM</name>
<gene>
    <name evidence="2" type="ORF">ACFFP1_15945</name>
</gene>
<dbReference type="EMBL" id="JBHMBC010000025">
    <property type="protein sequence ID" value="MFB9820989.1"/>
    <property type="molecule type" value="Genomic_DNA"/>
</dbReference>
<evidence type="ECO:0000313" key="2">
    <source>
        <dbReference type="EMBL" id="MFB9820989.1"/>
    </source>
</evidence>
<feature type="domain" description="Putative Flp pilus-assembly TadG-like N-terminal" evidence="1">
    <location>
        <begin position="7"/>
        <end position="50"/>
    </location>
</feature>
<comment type="caution">
    <text evidence="2">The sequence shown here is derived from an EMBL/GenBank/DDBJ whole genome shotgun (WGS) entry which is preliminary data.</text>
</comment>
<dbReference type="InterPro" id="IPR028087">
    <property type="entry name" value="Tad_N"/>
</dbReference>
<reference evidence="2 3" key="1">
    <citation type="submission" date="2024-09" db="EMBL/GenBank/DDBJ databases">
        <authorList>
            <person name="Sun Q."/>
            <person name="Mori K."/>
        </authorList>
    </citation>
    <scope>NUCLEOTIDE SEQUENCE [LARGE SCALE GENOMIC DNA]</scope>
    <source>
        <strain evidence="2 3">JCM 1334</strain>
    </source>
</reference>
<dbReference type="Proteomes" id="UP001589702">
    <property type="component" value="Unassembled WGS sequence"/>
</dbReference>
<keyword evidence="3" id="KW-1185">Reference proteome</keyword>
<proteinExistence type="predicted"/>
<dbReference type="Pfam" id="PF13400">
    <property type="entry name" value="Tad"/>
    <property type="match status" value="1"/>
</dbReference>
<evidence type="ECO:0000259" key="1">
    <source>
        <dbReference type="Pfam" id="PF13400"/>
    </source>
</evidence>
<evidence type="ECO:0000313" key="3">
    <source>
        <dbReference type="Proteomes" id="UP001589702"/>
    </source>
</evidence>
<accession>A0ABV5Y1X7</accession>
<protein>
    <submittedName>
        <fullName evidence="2">Pilus assembly protein TadG-related protein</fullName>
    </submittedName>
</protein>
<organism evidence="2 3">
    <name type="scientific">Arthrobacter ramosus</name>
    <dbReference type="NCBI Taxonomy" id="1672"/>
    <lineage>
        <taxon>Bacteria</taxon>
        <taxon>Bacillati</taxon>
        <taxon>Actinomycetota</taxon>
        <taxon>Actinomycetes</taxon>
        <taxon>Micrococcales</taxon>
        <taxon>Micrococcaceae</taxon>
        <taxon>Arthrobacter</taxon>
    </lineage>
</organism>
<dbReference type="RefSeq" id="WP_234751688.1">
    <property type="nucleotide sequence ID" value="NZ_BAAAWN010000001.1"/>
</dbReference>